<dbReference type="AlphaFoldDB" id="D9QI86"/>
<dbReference type="eggNOG" id="COG4733">
    <property type="taxonomic scope" value="Bacteria"/>
</dbReference>
<dbReference type="RefSeq" id="WP_013267493.1">
    <property type="nucleotide sequence ID" value="NC_014375.1"/>
</dbReference>
<accession>D9QI86</accession>
<dbReference type="Proteomes" id="UP000002696">
    <property type="component" value="Chromosome"/>
</dbReference>
<reference evidence="2" key="1">
    <citation type="journal article" date="2011" name="J. Bacteriol.">
        <title>Genome sequences of eight morphologically diverse alphaproteobacteria.</title>
        <authorList>
            <consortium name="US DOE Joint Genome Institute"/>
            <person name="Brown P.J."/>
            <person name="Kysela D.T."/>
            <person name="Buechlein A."/>
            <person name="Hemmerich C."/>
            <person name="Brun Y.V."/>
        </authorList>
    </citation>
    <scope>NUCLEOTIDE SEQUENCE [LARGE SCALE GENOMIC DNA]</scope>
    <source>
        <strain evidence="2">ATCC 15264 / DSM 4735 / LMG 14903 / NBRC 16000 / CB 81</strain>
    </source>
</reference>
<dbReference type="BioCyc" id="BSUB633149:G1GM8-75-MONOMER"/>
<gene>
    <name evidence="1" type="ordered locus">Bresu_0074</name>
</gene>
<proteinExistence type="predicted"/>
<dbReference type="Pfam" id="PF18906">
    <property type="entry name" value="Phage_tube_2"/>
    <property type="match status" value="2"/>
</dbReference>
<name>D9QI86_BRESC</name>
<dbReference type="InterPro" id="IPR044000">
    <property type="entry name" value="Phage_tube_2"/>
</dbReference>
<dbReference type="STRING" id="633149.Bresu_0074"/>
<dbReference type="OrthoDB" id="1680496at2"/>
<dbReference type="HOGENOM" id="CLU_051803_0_0_5"/>
<dbReference type="EMBL" id="CP002102">
    <property type="protein sequence ID" value="ADK99388.1"/>
    <property type="molecule type" value="Genomic_DNA"/>
</dbReference>
<organism evidence="1 2">
    <name type="scientific">Brevundimonas subvibrioides (strain ATCC 15264 / DSM 4735 / LMG 14903 / NBRC 16000 / CB 81)</name>
    <name type="common">Caulobacter subvibrioides</name>
    <dbReference type="NCBI Taxonomy" id="633149"/>
    <lineage>
        <taxon>Bacteria</taxon>
        <taxon>Pseudomonadati</taxon>
        <taxon>Pseudomonadota</taxon>
        <taxon>Alphaproteobacteria</taxon>
        <taxon>Caulobacterales</taxon>
        <taxon>Caulobacteraceae</taxon>
        <taxon>Brevundimonas</taxon>
    </lineage>
</organism>
<evidence type="ECO:0000313" key="1">
    <source>
        <dbReference type="EMBL" id="ADK99388.1"/>
    </source>
</evidence>
<sequence>MSRARGSNALMALAYETDYGVSPGSGYKQVPFVSSNIGESQGLIESDVLGFGRDPQQPGRDVVENAGDVVVPMCARNIGFWLKLLFGAPTTTAGLAATGSLTFTAQPTASSTITIGGQAFTFVSTTPTTNQIKIGATLAETVANAVRALNLSVVAGVAAATYRGDPRGARIDIAHDTIGTSGNSMTLAAGTSPASNVTVSGATLAGGATSGGYNHVFIAGAQTLPSASIEIGMPEVPSYGLNWGVKANTFGVPLQRGGNLNATIGLVAQGETTGAATSAGSPTLLDLMKFSSFAGLVRRSGAPVADLVSGQFNASNGLDPVPAIRGDGRISGADEGMLSVTGQVGIRYSTRELQVLAEDGTASELEFAWTIPASIFALRAVAHNVYLPRAKTPVTGPTGIQADYAWQASEAPGLGRTLTITLVNDVASY</sequence>
<dbReference type="KEGG" id="bsb:Bresu_0074"/>
<evidence type="ECO:0008006" key="3">
    <source>
        <dbReference type="Google" id="ProtNLM"/>
    </source>
</evidence>
<dbReference type="InParanoid" id="D9QI86"/>
<protein>
    <recommendedName>
        <fullName evidence="3">Phage tail protein</fullName>
    </recommendedName>
</protein>
<evidence type="ECO:0000313" key="2">
    <source>
        <dbReference type="Proteomes" id="UP000002696"/>
    </source>
</evidence>
<keyword evidence="2" id="KW-1185">Reference proteome</keyword>